<evidence type="ECO:0000259" key="4">
    <source>
        <dbReference type="Pfam" id="PF14214"/>
    </source>
</evidence>
<evidence type="ECO:0000259" key="5">
    <source>
        <dbReference type="Pfam" id="PF20209"/>
    </source>
</evidence>
<keyword evidence="1" id="KW-0233">DNA recombination</keyword>
<feature type="compositionally biased region" description="Acidic residues" evidence="2">
    <location>
        <begin position="383"/>
        <end position="396"/>
    </location>
</feature>
<dbReference type="EC" id="5.6.2.3" evidence="1"/>
<dbReference type="PANTHER" id="PTHR47642">
    <property type="entry name" value="ATP-DEPENDENT DNA HELICASE"/>
    <property type="match status" value="1"/>
</dbReference>
<comment type="caution">
    <text evidence="6">The sequence shown here is derived from an EMBL/GenBank/DDBJ whole genome shotgun (WGS) entry which is preliminary data.</text>
</comment>
<keyword evidence="7" id="KW-1185">Reference proteome</keyword>
<organism evidence="6 7">
    <name type="scientific">Hermanssonia centrifuga</name>
    <dbReference type="NCBI Taxonomy" id="98765"/>
    <lineage>
        <taxon>Eukaryota</taxon>
        <taxon>Fungi</taxon>
        <taxon>Dikarya</taxon>
        <taxon>Basidiomycota</taxon>
        <taxon>Agaricomycotina</taxon>
        <taxon>Agaricomycetes</taxon>
        <taxon>Polyporales</taxon>
        <taxon>Meruliaceae</taxon>
        <taxon>Hermanssonia</taxon>
    </lineage>
</organism>
<dbReference type="Pfam" id="PF05970">
    <property type="entry name" value="PIF1"/>
    <property type="match status" value="1"/>
</dbReference>
<feature type="domain" description="Helitron helicase-like" evidence="4">
    <location>
        <begin position="533"/>
        <end position="755"/>
    </location>
</feature>
<keyword evidence="1" id="KW-0347">Helicase</keyword>
<dbReference type="GO" id="GO:0016887">
    <property type="term" value="F:ATP hydrolysis activity"/>
    <property type="evidence" value="ECO:0007669"/>
    <property type="project" value="RHEA"/>
</dbReference>
<keyword evidence="1" id="KW-0067">ATP-binding</keyword>
<dbReference type="Pfam" id="PF20209">
    <property type="entry name" value="DUF6570"/>
    <property type="match status" value="1"/>
</dbReference>
<feature type="compositionally biased region" description="Acidic residues" evidence="2">
    <location>
        <begin position="1272"/>
        <end position="1283"/>
    </location>
</feature>
<dbReference type="OrthoDB" id="10007484at2759"/>
<keyword evidence="1" id="KW-0378">Hydrolase</keyword>
<dbReference type="InterPro" id="IPR010285">
    <property type="entry name" value="DNA_helicase_pif1-like_DEAD"/>
</dbReference>
<feature type="domain" description="DUF6570" evidence="5">
    <location>
        <begin position="209"/>
        <end position="354"/>
    </location>
</feature>
<dbReference type="STRING" id="98765.A0A2R6RZU0"/>
<dbReference type="InterPro" id="IPR046700">
    <property type="entry name" value="DUF6570"/>
</dbReference>
<feature type="compositionally biased region" description="Basic and acidic residues" evidence="2">
    <location>
        <begin position="1124"/>
        <end position="1138"/>
    </location>
</feature>
<evidence type="ECO:0000256" key="1">
    <source>
        <dbReference type="RuleBase" id="RU363044"/>
    </source>
</evidence>
<evidence type="ECO:0000259" key="3">
    <source>
        <dbReference type="Pfam" id="PF05970"/>
    </source>
</evidence>
<evidence type="ECO:0000313" key="6">
    <source>
        <dbReference type="EMBL" id="PSS35499.1"/>
    </source>
</evidence>
<feature type="region of interest" description="Disordered" evidence="2">
    <location>
        <begin position="75"/>
        <end position="94"/>
    </location>
</feature>
<feature type="compositionally biased region" description="Acidic residues" evidence="2">
    <location>
        <begin position="1060"/>
        <end position="1070"/>
    </location>
</feature>
<feature type="region of interest" description="Disordered" evidence="2">
    <location>
        <begin position="1109"/>
        <end position="1151"/>
    </location>
</feature>
<comment type="cofactor">
    <cofactor evidence="1">
        <name>Mg(2+)</name>
        <dbReference type="ChEBI" id="CHEBI:18420"/>
    </cofactor>
</comment>
<keyword evidence="1" id="KW-0547">Nucleotide-binding</keyword>
<feature type="region of interest" description="Disordered" evidence="2">
    <location>
        <begin position="1024"/>
        <end position="1070"/>
    </location>
</feature>
<protein>
    <recommendedName>
        <fullName evidence="1">ATP-dependent DNA helicase</fullName>
        <ecNumber evidence="1">5.6.2.3</ecNumber>
    </recommendedName>
</protein>
<keyword evidence="1" id="KW-0227">DNA damage</keyword>
<accession>A0A2R6RZU0</accession>
<proteinExistence type="inferred from homology"/>
<evidence type="ECO:0000313" key="7">
    <source>
        <dbReference type="Proteomes" id="UP000186601"/>
    </source>
</evidence>
<dbReference type="Gene3D" id="3.40.50.300">
    <property type="entry name" value="P-loop containing nucleotide triphosphate hydrolases"/>
    <property type="match status" value="1"/>
</dbReference>
<dbReference type="Proteomes" id="UP000186601">
    <property type="component" value="Unassembled WGS sequence"/>
</dbReference>
<dbReference type="SUPFAM" id="SSF52540">
    <property type="entry name" value="P-loop containing nucleoside triphosphate hydrolases"/>
    <property type="match status" value="1"/>
</dbReference>
<dbReference type="GO" id="GO:0000723">
    <property type="term" value="P:telomere maintenance"/>
    <property type="evidence" value="ECO:0007669"/>
    <property type="project" value="InterPro"/>
</dbReference>
<comment type="similarity">
    <text evidence="1">Belongs to the helicase family.</text>
</comment>
<feature type="compositionally biased region" description="Acidic residues" evidence="2">
    <location>
        <begin position="1034"/>
        <end position="1048"/>
    </location>
</feature>
<dbReference type="InterPro" id="IPR027417">
    <property type="entry name" value="P-loop_NTPase"/>
</dbReference>
<sequence length="1658" mass="185800">MEEFNFTTLSILTIPELKGLLRGHAELPRTHTVRKVNIIAWTVANANNEVRHNILKACEEKVRAIKMKAELRKRQKVEAQRTQRQARRLRQLHDEDHHDPNLYLQLPSEEELHHCYRNFISRTSNAALQHVVCGSCARETYEQELKIHHIPLNKIPNPQRLIPSSSHEAHDLYGAMLLEPTGVVEQQDGATVVNVCAECLKDLESDMDKPPALSLANNLWIGRIPWELQVLTVPEQLLIALVHPRVYVFKLYPKDKDFRPHSSTLQCGMRGNVCTYAQDIEGVANMLEGQLLPHPLQVLSSIVTITYIGKGQLPKASLHATFRVRRAVVRCALRWLQENNPRYYGHITIDEESLAAYPEDDVPAEVQDLIRHTTDTGLVDEENLGYVPDEDNEDYSTEAPLVPDPEVEDEALTGDPNIEPNDQPDVIPFEISGSVDTDLTKLTSAELMMWGLSNLWNEGQEGGYSIRHGREPVRDLPPRRQPPVATNISNEARHEESVVDSPNYFESAFPCLFPYGCGGIEAPRARHVDFSSHIRWALQYYDRRFRKHDSFPFVVFGIKQKREALLHASLQMRRHDFEQDAGMMSNITLDKLNQARVEADQGLPPSDPAVRVLRKHVQATAGRVVGTDTSRFRLRSEIRATSVVHGPPSVWSTWNLNDSHDPLAQVFVGEQIDLDQFVATAGLDKAKRAANIAADPYGAAKFFHFLVNVVLETLLQVKVTKYQVQSGTGIFGKVGAYFGTVESQGRGTLHLHILIWLKNTPTGDELVDLFKSEAFRTKVTAFIKANMRAYCPGLESAESVKAIPSDQGVGYNRPLDPDSPTFKEDAQAMELKLARTLQVHTCKIRRCLRLDKHGRLVCKQKAPWKVALHDFVNEQGEWGPKRLYAYVNGWCPSLSLCLRCNNDCKLLTNGSDTKNLSFYVTGYAAKKQGRHFNTSAIYAEGYAYHIKHPRPEYTQELRDQQRLLIFRLVHSLNREQELAAPMVMSYLMGWGDVCRSHQYSAVYWSSFVMFLMKTFPEIHLRSMGTRDTSQAPEPEPESVGESQADDAQAEVPVDGTIDSETPDSEPDENEMITLQLNPGGQLYAKSQVTDYSLRGTALEDYNVHDFFTDTYEAPMPKPPTADANDNRESSDSDNEPVHPARRGRSPNMRSLYHADHPHAMIKLRVVCTPLHRYIVNYVGRFFPSKDDPTTYPFYCASMLLLLKPWRNILTDLKKPNQTWSQAFDEFQLAAGSSVQRILAGIKYYHDCRVAASAHDNDKAMPMDDTQIVSGGAEDEDEGDEEGIDAPAPPTLITEDLIAKMLAGQTSRSELNHAKNAIELAKGFHLFSDQQHIWTPSQHGIGNASGGDMVQLAAWQAQMDQDVLCQSGVNIQLSNTSERADVAGAVQRLEGESGVSAGPSVTVDAVGGESAEGVLTAANPAMLKGDQFRAFDIMRWHVNETLEGREPPPLRMILYGEGGTGKSKVIQTITEEFAKRGAASMLVKCAYTGVAASLIDGKTTHNVAGLSVKSNKSGLSDDRKQKLQRLWKTICYLIVDEYSMLGKTHLVNMERNISIAKEGGDGHRPGVTWGGANVILCGDLHQFPPLAQGKKEFLFYPGRLGDENQTIAAGRRLYEEFSVVVISNQQMRVTDPVWRDMLVTGYPWGFLARIKLKNKLKRV</sequence>
<name>A0A2R6RZU0_9APHY</name>
<dbReference type="GO" id="GO:0006281">
    <property type="term" value="P:DNA repair"/>
    <property type="evidence" value="ECO:0007669"/>
    <property type="project" value="UniProtKB-KW"/>
</dbReference>
<dbReference type="GO" id="GO:0006310">
    <property type="term" value="P:DNA recombination"/>
    <property type="evidence" value="ECO:0007669"/>
    <property type="project" value="UniProtKB-KW"/>
</dbReference>
<feature type="domain" description="DNA helicase Pif1-like DEAD-box helicase" evidence="3">
    <location>
        <begin position="1451"/>
        <end position="1589"/>
    </location>
</feature>
<feature type="region of interest" description="Disordered" evidence="2">
    <location>
        <begin position="1269"/>
        <end position="1288"/>
    </location>
</feature>
<dbReference type="InterPro" id="IPR051055">
    <property type="entry name" value="PIF1_helicase"/>
</dbReference>
<evidence type="ECO:0000256" key="2">
    <source>
        <dbReference type="SAM" id="MobiDB-lite"/>
    </source>
</evidence>
<dbReference type="InterPro" id="IPR025476">
    <property type="entry name" value="Helitron_helicase-like"/>
</dbReference>
<dbReference type="EMBL" id="MLYV02000123">
    <property type="protein sequence ID" value="PSS35499.1"/>
    <property type="molecule type" value="Genomic_DNA"/>
</dbReference>
<reference evidence="6 7" key="1">
    <citation type="submission" date="2018-02" db="EMBL/GenBank/DDBJ databases">
        <title>Genome sequence of the basidiomycete white-rot fungus Phlebia centrifuga.</title>
        <authorList>
            <person name="Granchi Z."/>
            <person name="Peng M."/>
            <person name="de Vries R.P."/>
            <person name="Hilden K."/>
            <person name="Makela M.R."/>
            <person name="Grigoriev I."/>
            <person name="Riley R."/>
        </authorList>
    </citation>
    <scope>NUCLEOTIDE SEQUENCE [LARGE SCALE GENOMIC DNA]</scope>
    <source>
        <strain evidence="6 7">FBCC195</strain>
    </source>
</reference>
<feature type="region of interest" description="Disordered" evidence="2">
    <location>
        <begin position="383"/>
        <end position="425"/>
    </location>
</feature>
<dbReference type="GO" id="GO:0043139">
    <property type="term" value="F:5'-3' DNA helicase activity"/>
    <property type="evidence" value="ECO:0007669"/>
    <property type="project" value="UniProtKB-EC"/>
</dbReference>
<gene>
    <name evidence="6" type="ORF">PHLCEN_2v1545</name>
</gene>
<dbReference type="Pfam" id="PF14214">
    <property type="entry name" value="Helitron_like_N"/>
    <property type="match status" value="1"/>
</dbReference>
<comment type="catalytic activity">
    <reaction evidence="1">
        <text>ATP + H2O = ADP + phosphate + H(+)</text>
        <dbReference type="Rhea" id="RHEA:13065"/>
        <dbReference type="ChEBI" id="CHEBI:15377"/>
        <dbReference type="ChEBI" id="CHEBI:15378"/>
        <dbReference type="ChEBI" id="CHEBI:30616"/>
        <dbReference type="ChEBI" id="CHEBI:43474"/>
        <dbReference type="ChEBI" id="CHEBI:456216"/>
        <dbReference type="EC" id="5.6.2.3"/>
    </reaction>
</comment>
<dbReference type="GO" id="GO:0005524">
    <property type="term" value="F:ATP binding"/>
    <property type="evidence" value="ECO:0007669"/>
    <property type="project" value="UniProtKB-KW"/>
</dbReference>
<keyword evidence="1" id="KW-0234">DNA repair</keyword>